<evidence type="ECO:0000313" key="1">
    <source>
        <dbReference type="EMBL" id="MDT3768170.1"/>
    </source>
</evidence>
<sequence>MHMTYDREADAAYVTFGDKIAPEEASQQVAFIDTPNGQTQVTIDVDSEGYLLGIEILAASAGLRAEVLNKAQHL</sequence>
<keyword evidence="2" id="KW-1185">Reference proteome</keyword>
<dbReference type="Proteomes" id="UP001247542">
    <property type="component" value="Unassembled WGS sequence"/>
</dbReference>
<name>A0ABU3IG19_9ACTO</name>
<organism evidence="1 2">
    <name type="scientific">Gleimia hominis</name>
    <dbReference type="NCBI Taxonomy" id="595468"/>
    <lineage>
        <taxon>Bacteria</taxon>
        <taxon>Bacillati</taxon>
        <taxon>Actinomycetota</taxon>
        <taxon>Actinomycetes</taxon>
        <taxon>Actinomycetales</taxon>
        <taxon>Actinomycetaceae</taxon>
        <taxon>Gleimia</taxon>
    </lineage>
</organism>
<protein>
    <submittedName>
        <fullName evidence="1">DUF2283 domain-containing protein</fullName>
    </submittedName>
</protein>
<proteinExistence type="predicted"/>
<dbReference type="RefSeq" id="WP_313274633.1">
    <property type="nucleotide sequence ID" value="NZ_JASXSX010000006.1"/>
</dbReference>
<gene>
    <name evidence="1" type="ORF">QS713_08870</name>
</gene>
<evidence type="ECO:0000313" key="2">
    <source>
        <dbReference type="Proteomes" id="UP001247542"/>
    </source>
</evidence>
<reference evidence="1 2" key="1">
    <citation type="submission" date="2023-06" db="EMBL/GenBank/DDBJ databases">
        <title>Draft genome sequence of Gleimia hominis type strain CCUG 57540T.</title>
        <authorList>
            <person name="Salva-Serra F."/>
            <person name="Cardew S."/>
            <person name="Jensie Markopoulos S."/>
            <person name="Ohlen M."/>
            <person name="Inganas E."/>
            <person name="Svensson-Stadler L."/>
            <person name="Moore E.R.B."/>
        </authorList>
    </citation>
    <scope>NUCLEOTIDE SEQUENCE [LARGE SCALE GENOMIC DNA]</scope>
    <source>
        <strain evidence="1 2">CCUG 57540</strain>
    </source>
</reference>
<dbReference type="InterPro" id="IPR019270">
    <property type="entry name" value="DUF2283"/>
</dbReference>
<accession>A0ABU3IG19</accession>
<dbReference type="Pfam" id="PF10049">
    <property type="entry name" value="DUF2283"/>
    <property type="match status" value="1"/>
</dbReference>
<dbReference type="EMBL" id="JASXSX010000006">
    <property type="protein sequence ID" value="MDT3768170.1"/>
    <property type="molecule type" value="Genomic_DNA"/>
</dbReference>
<comment type="caution">
    <text evidence="1">The sequence shown here is derived from an EMBL/GenBank/DDBJ whole genome shotgun (WGS) entry which is preliminary data.</text>
</comment>